<comment type="function">
    <text evidence="4">S-adenosyl-L-methionine-dependent methyltransferase.</text>
</comment>
<dbReference type="PANTHER" id="PTHR22809:SF5">
    <property type="entry name" value="TRNA N(3)-METHYLCYTIDINE METHYLTRANSFERASE METTL6"/>
    <property type="match status" value="1"/>
</dbReference>
<keyword evidence="7" id="KW-1185">Reference proteome</keyword>
<dbReference type="STRING" id="6412.T1G0J9"/>
<dbReference type="InParanoid" id="T1G0J9"/>
<gene>
    <name evidence="6" type="primary">20214597</name>
    <name evidence="5" type="ORF">HELRODRAFT_71342</name>
</gene>
<dbReference type="PANTHER" id="PTHR22809">
    <property type="entry name" value="METHYLTRANSFERASE-RELATED"/>
    <property type="match status" value="1"/>
</dbReference>
<dbReference type="Gene3D" id="3.40.50.150">
    <property type="entry name" value="Vaccinia Virus protein VP39"/>
    <property type="match status" value="1"/>
</dbReference>
<dbReference type="OrthoDB" id="417697at2759"/>
<dbReference type="Pfam" id="PF13489">
    <property type="entry name" value="Methyltransf_23"/>
    <property type="match status" value="1"/>
</dbReference>
<accession>T1G0J9</accession>
<dbReference type="EC" id="2.1.1.-" evidence="4"/>
<proteinExistence type="inferred from homology"/>
<evidence type="ECO:0000313" key="7">
    <source>
        <dbReference type="Proteomes" id="UP000015101"/>
    </source>
</evidence>
<dbReference type="GO" id="GO:0008757">
    <property type="term" value="F:S-adenosylmethionine-dependent methyltransferase activity"/>
    <property type="evidence" value="ECO:0007669"/>
    <property type="project" value="UniProtKB-ARBA"/>
</dbReference>
<evidence type="ECO:0000256" key="1">
    <source>
        <dbReference type="ARBA" id="ARBA00009725"/>
    </source>
</evidence>
<dbReference type="eggNOG" id="KOG2361">
    <property type="taxonomic scope" value="Eukaryota"/>
</dbReference>
<dbReference type="FunCoup" id="T1G0J9">
    <property type="interactions" value="223"/>
</dbReference>
<dbReference type="Proteomes" id="UP000015101">
    <property type="component" value="Unassembled WGS sequence"/>
</dbReference>
<protein>
    <recommendedName>
        <fullName evidence="4">tRNA N(3)-methylcytidine methyltransferase</fullName>
        <ecNumber evidence="4">2.1.1.-</ecNumber>
    </recommendedName>
</protein>
<dbReference type="SUPFAM" id="SSF53335">
    <property type="entry name" value="S-adenosyl-L-methionine-dependent methyltransferases"/>
    <property type="match status" value="1"/>
</dbReference>
<dbReference type="GeneID" id="20214597"/>
<organism evidence="6 7">
    <name type="scientific">Helobdella robusta</name>
    <name type="common">Californian leech</name>
    <dbReference type="NCBI Taxonomy" id="6412"/>
    <lineage>
        <taxon>Eukaryota</taxon>
        <taxon>Metazoa</taxon>
        <taxon>Spiralia</taxon>
        <taxon>Lophotrochozoa</taxon>
        <taxon>Annelida</taxon>
        <taxon>Clitellata</taxon>
        <taxon>Hirudinea</taxon>
        <taxon>Rhynchobdellida</taxon>
        <taxon>Glossiphoniidae</taxon>
        <taxon>Helobdella</taxon>
    </lineage>
</organism>
<name>T1G0J9_HELRO</name>
<dbReference type="GO" id="GO:0032259">
    <property type="term" value="P:methylation"/>
    <property type="evidence" value="ECO:0007669"/>
    <property type="project" value="UniProtKB-KW"/>
</dbReference>
<dbReference type="CDD" id="cd02440">
    <property type="entry name" value="AdoMet_MTases"/>
    <property type="match status" value="1"/>
</dbReference>
<reference evidence="6" key="3">
    <citation type="submission" date="2015-06" db="UniProtKB">
        <authorList>
            <consortium name="EnsemblMetazoa"/>
        </authorList>
    </citation>
    <scope>IDENTIFICATION</scope>
</reference>
<evidence type="ECO:0000256" key="3">
    <source>
        <dbReference type="ARBA" id="ARBA00022679"/>
    </source>
</evidence>
<dbReference type="CTD" id="20214597"/>
<dbReference type="GO" id="GO:0008173">
    <property type="term" value="F:RNA methyltransferase activity"/>
    <property type="evidence" value="ECO:0007669"/>
    <property type="project" value="UniProtKB-ARBA"/>
</dbReference>
<comment type="similarity">
    <text evidence="1 4">Belongs to the methyltransferase superfamily. METL family.</text>
</comment>
<evidence type="ECO:0000256" key="4">
    <source>
        <dbReference type="PIRNR" id="PIRNR037755"/>
    </source>
</evidence>
<dbReference type="EMBL" id="AMQM01002438">
    <property type="status" value="NOT_ANNOTATED_CDS"/>
    <property type="molecule type" value="Genomic_DNA"/>
</dbReference>
<reference evidence="7" key="1">
    <citation type="submission" date="2012-12" db="EMBL/GenBank/DDBJ databases">
        <authorList>
            <person name="Hellsten U."/>
            <person name="Grimwood J."/>
            <person name="Chapman J.A."/>
            <person name="Shapiro H."/>
            <person name="Aerts A."/>
            <person name="Otillar R.P."/>
            <person name="Terry A.Y."/>
            <person name="Boore J.L."/>
            <person name="Simakov O."/>
            <person name="Marletaz F."/>
            <person name="Cho S.-J."/>
            <person name="Edsinger-Gonzales E."/>
            <person name="Havlak P."/>
            <person name="Kuo D.-H."/>
            <person name="Larsson T."/>
            <person name="Lv J."/>
            <person name="Arendt D."/>
            <person name="Savage R."/>
            <person name="Osoegawa K."/>
            <person name="de Jong P."/>
            <person name="Lindberg D.R."/>
            <person name="Seaver E.C."/>
            <person name="Weisblat D.A."/>
            <person name="Putnam N.H."/>
            <person name="Grigoriev I.V."/>
            <person name="Rokhsar D.S."/>
        </authorList>
    </citation>
    <scope>NUCLEOTIDE SEQUENCE</scope>
</reference>
<keyword evidence="3 4" id="KW-0808">Transferase</keyword>
<dbReference type="EMBL" id="KB095812">
    <property type="protein sequence ID" value="ESO11509.1"/>
    <property type="molecule type" value="Genomic_DNA"/>
</dbReference>
<evidence type="ECO:0000313" key="5">
    <source>
        <dbReference type="EMBL" id="ESO11509.1"/>
    </source>
</evidence>
<evidence type="ECO:0000256" key="2">
    <source>
        <dbReference type="ARBA" id="ARBA00022603"/>
    </source>
</evidence>
<dbReference type="HOGENOM" id="CLU_029724_2_2_1"/>
<sequence length="263" mass="30955">MAEIIDPRILTDQEIELLEKQDKRLVPEFRQKKLEEEVCKSWDLFYKRNETKFYKDRHWTAREFEELLPESLENKHLLEVGCGVGNFIYPLVQGTSTTYFHACDFSSRAVEFVKKNELYDSIRINVFHCDLTRDSLSTSIPCASVDIVSLIFVLSAIHPNKMMTIVENLKSVLKSGGKVLFRDYGNKDHAMLRFAPGQKLSDRLYVRQDNTRAYYFILEELQKIFESSGFQTDRLSYIYRETVNKKENMWAQRIFLQGVFIKT</sequence>
<dbReference type="InterPro" id="IPR029063">
    <property type="entry name" value="SAM-dependent_MTases_sf"/>
</dbReference>
<dbReference type="PIRSF" id="PIRSF037755">
    <property type="entry name" value="Mettl2_prd"/>
    <property type="match status" value="1"/>
</dbReference>
<dbReference type="OMA" id="DAQRNWD"/>
<keyword evidence="2 4" id="KW-0489">Methyltransferase</keyword>
<dbReference type="KEGG" id="hro:HELRODRAFT_71342"/>
<reference evidence="5 7" key="2">
    <citation type="journal article" date="2013" name="Nature">
        <title>Insights into bilaterian evolution from three spiralian genomes.</title>
        <authorList>
            <person name="Simakov O."/>
            <person name="Marletaz F."/>
            <person name="Cho S.J."/>
            <person name="Edsinger-Gonzales E."/>
            <person name="Havlak P."/>
            <person name="Hellsten U."/>
            <person name="Kuo D.H."/>
            <person name="Larsson T."/>
            <person name="Lv J."/>
            <person name="Arendt D."/>
            <person name="Savage R."/>
            <person name="Osoegawa K."/>
            <person name="de Jong P."/>
            <person name="Grimwood J."/>
            <person name="Chapman J.A."/>
            <person name="Shapiro H."/>
            <person name="Aerts A."/>
            <person name="Otillar R.P."/>
            <person name="Terry A.Y."/>
            <person name="Boore J.L."/>
            <person name="Grigoriev I.V."/>
            <person name="Lindberg D.R."/>
            <person name="Seaver E.C."/>
            <person name="Weisblat D.A."/>
            <person name="Putnam N.H."/>
            <person name="Rokhsar D.S."/>
        </authorList>
    </citation>
    <scope>NUCLEOTIDE SEQUENCE</scope>
</reference>
<dbReference type="RefSeq" id="XP_009009997.1">
    <property type="nucleotide sequence ID" value="XM_009011749.1"/>
</dbReference>
<dbReference type="AlphaFoldDB" id="T1G0J9"/>
<dbReference type="InterPro" id="IPR026113">
    <property type="entry name" value="METTL2/6/8-like"/>
</dbReference>
<evidence type="ECO:0000313" key="6">
    <source>
        <dbReference type="EnsemblMetazoa" id="HelroP71342"/>
    </source>
</evidence>
<dbReference type="EnsemblMetazoa" id="HelroT71342">
    <property type="protein sequence ID" value="HelroP71342"/>
    <property type="gene ID" value="HelroG71342"/>
</dbReference>